<keyword evidence="7" id="KW-0812">Transmembrane</keyword>
<evidence type="ECO:0000256" key="4">
    <source>
        <dbReference type="ARBA" id="ARBA00022737"/>
    </source>
</evidence>
<feature type="domain" description="Carrier" evidence="8">
    <location>
        <begin position="4066"/>
        <end position="4143"/>
    </location>
</feature>
<feature type="transmembrane region" description="Helical" evidence="7">
    <location>
        <begin position="4733"/>
        <end position="4760"/>
    </location>
</feature>
<proteinExistence type="predicted"/>
<dbReference type="SUPFAM" id="SSF47336">
    <property type="entry name" value="ACP-like"/>
    <property type="match status" value="4"/>
</dbReference>
<dbReference type="InterPro" id="IPR025110">
    <property type="entry name" value="AMP-bd_C"/>
</dbReference>
<feature type="domain" description="Carrier" evidence="8">
    <location>
        <begin position="1554"/>
        <end position="1631"/>
    </location>
</feature>
<dbReference type="GO" id="GO:0043041">
    <property type="term" value="P:amino acid activation for nonribosomal peptide biosynthetic process"/>
    <property type="evidence" value="ECO:0007669"/>
    <property type="project" value="TreeGrafter"/>
</dbReference>
<dbReference type="SMART" id="SM00823">
    <property type="entry name" value="PKS_PP"/>
    <property type="match status" value="2"/>
</dbReference>
<keyword evidence="3" id="KW-0436">Ligase</keyword>
<dbReference type="Pfam" id="PF13193">
    <property type="entry name" value="AMP-binding_C"/>
    <property type="match status" value="1"/>
</dbReference>
<dbReference type="GO" id="GO:0005737">
    <property type="term" value="C:cytoplasm"/>
    <property type="evidence" value="ECO:0007669"/>
    <property type="project" value="TreeGrafter"/>
</dbReference>
<dbReference type="InterPro" id="IPR020845">
    <property type="entry name" value="AMP-binding_CS"/>
</dbReference>
<dbReference type="PROSITE" id="PS50075">
    <property type="entry name" value="CARRIER"/>
    <property type="match status" value="4"/>
</dbReference>
<dbReference type="Pfam" id="PF00668">
    <property type="entry name" value="Condensation"/>
    <property type="match status" value="5"/>
</dbReference>
<feature type="domain" description="Carrier" evidence="8">
    <location>
        <begin position="955"/>
        <end position="1030"/>
    </location>
</feature>
<dbReference type="InterPro" id="IPR010071">
    <property type="entry name" value="AA_adenyl_dom"/>
</dbReference>
<dbReference type="CDD" id="cd17653">
    <property type="entry name" value="A_NRPS_GliP_like"/>
    <property type="match status" value="1"/>
</dbReference>
<dbReference type="InterPro" id="IPR001242">
    <property type="entry name" value="Condensation_dom"/>
</dbReference>
<dbReference type="InterPro" id="IPR023213">
    <property type="entry name" value="CAT-like_dom_sf"/>
</dbReference>
<gene>
    <name evidence="9" type="primary">pso3</name>
</gene>
<evidence type="ECO:0000313" key="9">
    <source>
        <dbReference type="EMBL" id="ABA12610.1"/>
    </source>
</evidence>
<keyword evidence="5" id="KW-0511">Multifunctional enzyme</keyword>
<evidence type="ECO:0000256" key="6">
    <source>
        <dbReference type="SAM" id="MobiDB-lite"/>
    </source>
</evidence>
<keyword evidence="4" id="KW-0677">Repeat</keyword>
<evidence type="ECO:0000256" key="2">
    <source>
        <dbReference type="ARBA" id="ARBA00022553"/>
    </source>
</evidence>
<dbReference type="NCBIfam" id="NF003417">
    <property type="entry name" value="PRK04813.1"/>
    <property type="match status" value="4"/>
</dbReference>
<accession>Q2VJ19</accession>
<dbReference type="Gene3D" id="3.30.559.30">
    <property type="entry name" value="Nonribosomal peptide synthetase, condensation domain"/>
    <property type="match status" value="5"/>
</dbReference>
<dbReference type="InterPro" id="IPR009081">
    <property type="entry name" value="PP-bd_ACP"/>
</dbReference>
<dbReference type="Gene3D" id="3.40.50.12780">
    <property type="entry name" value="N-terminal domain of ligase-like"/>
    <property type="match status" value="4"/>
</dbReference>
<dbReference type="InterPro" id="IPR000873">
    <property type="entry name" value="AMP-dep_synth/lig_dom"/>
</dbReference>
<dbReference type="Gene3D" id="3.30.559.10">
    <property type="entry name" value="Chloramphenicol acetyltransferase-like domain"/>
    <property type="match status" value="5"/>
</dbReference>
<dbReference type="GO" id="GO:0031177">
    <property type="term" value="F:phosphopantetheine binding"/>
    <property type="evidence" value="ECO:0007669"/>
    <property type="project" value="InterPro"/>
</dbReference>
<feature type="domain" description="Carrier" evidence="8">
    <location>
        <begin position="2602"/>
        <end position="2675"/>
    </location>
</feature>
<dbReference type="NCBIfam" id="TIGR01733">
    <property type="entry name" value="AA-adenyl-dom"/>
    <property type="match status" value="4"/>
</dbReference>
<feature type="compositionally biased region" description="Basic and acidic residues" evidence="6">
    <location>
        <begin position="4635"/>
        <end position="4648"/>
    </location>
</feature>
<dbReference type="Gene3D" id="3.30.300.30">
    <property type="match status" value="4"/>
</dbReference>
<evidence type="ECO:0000256" key="5">
    <source>
        <dbReference type="ARBA" id="ARBA00023268"/>
    </source>
</evidence>
<dbReference type="PANTHER" id="PTHR45527:SF1">
    <property type="entry name" value="FATTY ACID SYNTHASE"/>
    <property type="match status" value="1"/>
</dbReference>
<dbReference type="PANTHER" id="PTHR45527">
    <property type="entry name" value="NONRIBOSOMAL PEPTIDE SYNTHETASE"/>
    <property type="match status" value="1"/>
</dbReference>
<evidence type="ECO:0000256" key="3">
    <source>
        <dbReference type="ARBA" id="ARBA00022598"/>
    </source>
</evidence>
<name>Q2VJ19_OMPOL</name>
<dbReference type="Pfam" id="PF00501">
    <property type="entry name" value="AMP-binding"/>
    <property type="match status" value="4"/>
</dbReference>
<sequence>MAVDASLQVEHAAQNVLLPGESISGIYPATPLQTDLVNATEVNSTVYTGIGIWDIQCRTNTEILQAAWDAIVSANSILRSQFIITSDGTFRVEIGNLNSDRTRLHIETWDGSSSVDVLQGRLTSTLAERASMFRTPFMTAAIAHRPLSDETRFVLRMHHSLYDGETLQMIITDLLAFLSGSFSPRPQFCEFGAFVLAQNETRARDNTQQFWTTYLAGANMESRSEDVPLAGRRMMQCGKTALGAYDPHYSLTKFSVTFPNILRAAWALALSTVEGGNDHVFGEVFSGRDKAVKNIDRIMGPTLTTVPFRVVVQRGQTFGDFLSSIQSDYADILPHSQVSPMDLSTWLQTSPRKLFPSFIAINLYSKITEVNGQRAVFIHVPDAFEFQLAAVFDVIDGIVYATLAYDLNIISTEHASGVLRALVSSFKALHSSSIDALVTDFVDAQVGSQIVSFEPGIKSILPFKLAHDAFQYMAAQIPNSIAAEHGSETITYGQLLEKSNKLATHLHRLGVTLSVLVPIIIRRELTMLVAILAVLQAGGAFIPIAAETPTERIRHIVRESGCRVLLATSQEALEDHEEIQKHVDHVVVAADSRIYKNNTFNAAKLPRPTPTGIAYAIATSGTTGVPKIVLCPHEGVVNVVHDTLGNLSFGVDSKVGNFMGVAFDCSVGEIFSALSHGATLVLRRDDVEWSSVIATLDSLFITPTGLQLLKPQTFPRLRRISVAGEACPPALVKSWQQKNPKIVFSNIYGPSEATIFCTSATLGSGEVTIGRPIQNMVCRVLNNSLKRIPVDVPGELYVGGVGLASGYLNNPERTMSKFIDDPYAPGNTLYATGDIARWGSDGNLYYHGRKDASMDIKIRGHRVNLDEISYTISKHPSVQFCVCIVKDEAIVAFVSPVDINIPSVRDACASALPHYMIPTAFQLIDQASLPLNLNGKVDRQALEHLVDTPSTSSATPSTSIAQTIASVWADILDLDLDSIRWTRLFFEVGNSISAVRVARKLVSEGLKLSTSQLFRYQTIAELEKLLSARAPTIVSSASTEKPKTDTFEYEHGPQVPLPYELPVDSFERIAHDHPDAIAVELKDQRITYGELDSMSTKLAHYLLELEEVTSAMIPIVMTREPSMLIAILAVLKAGAAYIPVDAHAPSARVQNILTQCRANIVLFNSQKAAEDHLELLGNLCHVVVEAFDFRAYNGATGHALPRAKPQDTAYAIATSGTTGIPKLVCCPHQGVVNIVEWMNHIDDGLTLGVGSRVGNFAGIAFDASILDIFTALSRGATLVLRDDSADWASVIATLDVFNMTPTALQMVKPQVFPRLKRIILGGEALPASLVKAWKGLVPSMVNGYGPSETSIVITTASMSFDETNVPIGAPIQNSYCRILSAGRERVPIDEVGELYLGGIGVGAGYLYNDKATSRCFVPDPFESGQLIYATGDLARWGSDGKLYYHGRADVSEDVKVQGQRVNLDEISQVMLQYPGVQFAKAVVSSDFIVAFIAPETVDVAGLRESCAKLLPYYMVPTTFRALQLSEVPRTLNAKVDLHKLQKMVVASLSELSRKPTSQLGIIIAETWAEKLECDVGLIHTETSFFELPNGNSISAVRAVNALNTLGYNITVSKFFQLQTIAKLESALQSASEKHPNTSSQSFPNQTLLIAHQLHVHPEAIEDILPTTPLQSGMLVAMMKDRSKYAGAQLWDISAGSPVTVSGLCAAWERLVKYHAVLRTQFVVLDEGLFQVVLHEQTASATSPNIISCDLTTDIESCAGEAMKKDLIRGFILPESMARFSIITENGIPSRILLTMSHAIYDGWSLGILESDLRKFYVSEPSATPPSFSNFVRHIKDQAGDNAQQYWTDYLSGVIPSATLQLPSQVPSSASPSEIQNKTVRALSVSSDQLRQAAVRLRVTPAILANAAWAIVLHRFLGQNEMIFGNVLSGRDADIEGIESMVGMLLATVPVRVNFTKESTVEDLIKSLYSTHLNHLEYCHAGLINIQRWSNTSKMFSSLITFGVASGQGHDSGGALPIRRIAGEGDVSEYGADVTFLPGPSGLEVELVSDSAVLDPIASLNIVEELDHILQCIISPSRTGSPTSLIPLSPPQMEKFYAFGDGGAAPRPFETLHAGVSLAASRHPHTVALEHYDTTITYAELESWSNCLACMLQKYPGGMKGKFCGLLVDRSIEFVVGMLAILKAGSAFVPLDCSFPDDRLEYMVEAAQVEPILTTRTASKRKGRITRGHTVTYMEDFRTGYAAKPVDVAGGDDRSYIIFSSGTTGKPKPIVCKHAGAVNNIWFHPCMKHIQPGTRIGQMLAISFDGTLQEIFGGLFLGATVVLREENVFHTIKTLDVLSLTPSGLQQLDPDEYTNLKCVFTCGEALPTSLVQRWGPRVALYSDYGPTECCISTSCNTKPYVGDMPITLGRPFPNMSMYVLNSETKMPVPMGVIGELHIGGIGVGEGYYGRPELTEAKFVRNPFVSVHAPVNNMYCAGDLVRWLPHGELQFCGRDDTQVKLKGYRIELEEVATVMRQVPNVKDAVALIRSSDNGNILVGFVASTSVDVEDVRGACIMALPIYEVPAIVIRLERFPVTSIGKVDRAALQKWDLASATKEGGKTLSDKELAVQRAFVATLKISADAINASTSFFALGGDSISAIKLVSKAKDERLLVTVQQIFRFPTVEALASCAQELSPNPVPSDATVDVLGEVPLSAAQARYLRNAKQVNHFNQSRLLRPRHDVQYEVVRSAMYQLVRQHDMLRARFQRQEDGWKQIVTPFKKLDVDGQVEMLKVDGNMEPELQRLARSLDIVNGPLYLATLIHNKEEQYIFITVHHLVIDIVSFNIIIDDLEKILKGQTLGSKTTSFADCVLHLEKKALELDPLAWSSHLTNVKEVDDAVVKSVYTPSSQMRSVTASLSQVPSSRINSANNAYRTSTQELALTALALAFYSLFKKGPFALSLESHGRHRNVLPVDTSYTVGWFTSSYPVCLDLRGYTNDLRTAIMRVKEVVRNIPDGGMSYELLKYATSRADVDHIVSHRPAHFEFNFLGEMVQGGALFEDVPVSLDVDIHPDNLDIGIIVSCYFKNGALELDFYFDSGLYDPKLLDSLGQLWTSSMQKIIEHCNKPTSFGYSPSDFSAFRGDQSVLDEVEEEIYGLGIRTQDVEDIWPATSAQTAFFMSLMHGGGKYVSQTVYDLKGSIDKNQVSRAWDLLLASHPVLRSGFVSTSGGVFQVVSKPGVVSNPVKWLTWDNRDAENAQTDFLRNDQQRFNPTSPSFTSLTAIEIASTTCRLVFTQFHAISDGWSHALEMEDFLSALVNNRPLHRYPTFKEYSEQLTSLSTSDAKKYWCTAIGQGRRCASWTFAQPLAKGDVPSYKDHSCRIENVSEELGNVAASAGVTLSTLLRTLWALVLRHYTSKRDVIFGAVVSGRDTFEGAENIIGTLVNTIPVTIHLDKDNTLGMLLQKLHQQHVDSLAHSHASLSDIMKWNAITDLPSFFNTLFTFQNYPSFSAPDSLPFSISLVDATEYTEFDINMNISVVNHNIEITATYDTSRFEPYHIEGIVNKFAELLVNAVEPNSLTSFIDTFNQVSAADLRRLEALESGPVTSLPFECLHHGFEHWASIQPGAIAVEQATDKITYGALDAFANDLAAQLQQHGVGPGDFVPLVTTRCPDMVIAILGVLKTGAAYAPIDKDYPLDRIEYIINTCRPKVILCHPSTQTAVPKLKNLSFKSISVSRKNVPGAKPTKVTVTRDHPAYVIFTSGTTGKPKGVVCLHKGVVNVVMLSPARFGTKPGSRGASILSVSFDMGTWEVQSCLFNGATVAMRNDFNDVFRTVDTVFITPSALAQLTPDQLTNVKHIAVSGEPCPIKLKEEWTRRLHFHNSCAPSETTIVSFLGEMHPDERITMGPPIENSSCYLLDPATLERVPLGCTGEIFISGICVGAGYLRNPELTAKSFLSDPWRPGDIMFRSSDLGRWTPWGAVEHLGRRDDQVKVKGFRVELLEVIAGLRRHPGVTDAVALVKDGNLVAFVSPGNVDVKEVRKIAAGFLPSYMVPAMITAVKSIPLNQNGKVDKKALLAVEVLVPDEDLPIGELETMFAEIWASILKIDVHRISRRSAFYEVGGDSISALRVVAAAKKRGYAIKSALVANRKHTLAHLATLATLFVAPTTMVASTSLDTSSPIPLTPVMRWFFSLNWKNINWWNQSFLLASRTRISPDTVLNAITSLVFHHELLRARYVLNGSEWIQTVEPMSTHRIPVHFLSLKSFSEIESEVKRLQQKIDLEKGPLYQFAVFDNGREQRIWISVHHVCIDLVSWRILTEDLEHLLIGEQLTQPTTSFASWSNRLLEHASTLDRRAHLLMEEQLKIDNASFVQKLMRPDAMSLHEVDRSDHIGVGFVSVHIKPGVEELLNTANAVLDTNDQDLILAALLMSIRARLGSMHVPLAVVSHGRMPWNDDLDVSRTIGWFSTSNGSPYTFSLPDIEDVKALVEYTRSSLASTAQNGFNYQVLRWMTSGNGEERLGQAEAQVGFNYFGRWQVFASEKAYFQEDVTSLSNTWNNCEGEILHIPFSIIGQLTSFGELEVSAEFYSDIFDTATVSDIIGGWKNYMFRIFQAAGLKPSSDLFNSPLSVSDTAGDRELPIISVTPPMSLPQALPADEGDHGRDHEHHADHLPTPPRDHFRRALTSVSSVTLRNERDESKERYEREQLVDASTLITLVGCVQTLVESVTADVRRQRTREPVQQITQQTTQQVTPNLVPILVAILGVVVCMNFTVMGAVVAFALRA</sequence>
<dbReference type="GO" id="GO:0044550">
    <property type="term" value="P:secondary metabolite biosynthetic process"/>
    <property type="evidence" value="ECO:0007669"/>
    <property type="project" value="TreeGrafter"/>
</dbReference>
<reference evidence="9" key="1">
    <citation type="submission" date="2005-06" db="EMBL/GenBank/DDBJ databases">
        <title>Identification and expression analysis of three putative nonribosomal peptide synthetase-encoding genes in the basidiomycete Omphalotus olearius.</title>
        <authorList>
            <person name="Eisfeld K."/>
            <person name="Welzel K."/>
            <person name="Antelo L."/>
            <person name="Anke H."/>
        </authorList>
    </citation>
    <scope>NUCLEOTIDE SEQUENCE</scope>
</reference>
<dbReference type="CDD" id="cd19542">
    <property type="entry name" value="CT_NRPS-like"/>
    <property type="match status" value="1"/>
</dbReference>
<dbReference type="InterPro" id="IPR042099">
    <property type="entry name" value="ANL_N_sf"/>
</dbReference>
<keyword evidence="7" id="KW-0472">Membrane</keyword>
<dbReference type="Pfam" id="PF00550">
    <property type="entry name" value="PP-binding"/>
    <property type="match status" value="4"/>
</dbReference>
<dbReference type="PROSITE" id="PS00012">
    <property type="entry name" value="PHOSPHOPANTETHEINE"/>
    <property type="match status" value="2"/>
</dbReference>
<dbReference type="NCBIfam" id="TIGR01720">
    <property type="entry name" value="NRPS-para261"/>
    <property type="match status" value="1"/>
</dbReference>
<dbReference type="InterPro" id="IPR006162">
    <property type="entry name" value="Ppantetheine_attach_site"/>
</dbReference>
<dbReference type="GO" id="GO:0016874">
    <property type="term" value="F:ligase activity"/>
    <property type="evidence" value="ECO:0007669"/>
    <property type="project" value="UniProtKB-KW"/>
</dbReference>
<dbReference type="InterPro" id="IPR010060">
    <property type="entry name" value="NRPS_synth"/>
</dbReference>
<evidence type="ECO:0000256" key="7">
    <source>
        <dbReference type="SAM" id="Phobius"/>
    </source>
</evidence>
<dbReference type="InterPro" id="IPR020806">
    <property type="entry name" value="PKS_PP-bd"/>
</dbReference>
<organism evidence="9">
    <name type="scientific">Omphalotus olearius</name>
    <name type="common">Jack o'lantern</name>
    <dbReference type="NCBI Taxonomy" id="72120"/>
    <lineage>
        <taxon>Eukaryota</taxon>
        <taxon>Fungi</taxon>
        <taxon>Dikarya</taxon>
        <taxon>Basidiomycota</taxon>
        <taxon>Agaricomycotina</taxon>
        <taxon>Agaricomycetes</taxon>
        <taxon>Agaricomycetidae</taxon>
        <taxon>Agaricales</taxon>
        <taxon>Marasmiineae</taxon>
        <taxon>Omphalotaceae</taxon>
        <taxon>Omphalotus</taxon>
    </lineage>
</organism>
<dbReference type="PROSITE" id="PS00455">
    <property type="entry name" value="AMP_BINDING"/>
    <property type="match status" value="2"/>
</dbReference>
<dbReference type="Gene3D" id="1.10.1200.10">
    <property type="entry name" value="ACP-like"/>
    <property type="match status" value="4"/>
</dbReference>
<feature type="region of interest" description="Disordered" evidence="6">
    <location>
        <begin position="4623"/>
        <end position="4656"/>
    </location>
</feature>
<dbReference type="SUPFAM" id="SSF56801">
    <property type="entry name" value="Acetyl-CoA synthetase-like"/>
    <property type="match status" value="4"/>
</dbReference>
<protein>
    <submittedName>
        <fullName evidence="9">Putative nonribosomal peptide synthetase</fullName>
    </submittedName>
</protein>
<dbReference type="FunFam" id="3.40.50.980:FF:000001">
    <property type="entry name" value="Non-ribosomal peptide synthetase"/>
    <property type="match status" value="1"/>
</dbReference>
<keyword evidence="1" id="KW-0596">Phosphopantetheine</keyword>
<dbReference type="SUPFAM" id="SSF52777">
    <property type="entry name" value="CoA-dependent acyltransferases"/>
    <property type="match status" value="10"/>
</dbReference>
<evidence type="ECO:0000259" key="8">
    <source>
        <dbReference type="PROSITE" id="PS50075"/>
    </source>
</evidence>
<dbReference type="EMBL" id="DQ111025">
    <property type="protein sequence ID" value="ABA12610.1"/>
    <property type="molecule type" value="Genomic_DNA"/>
</dbReference>
<keyword evidence="2" id="KW-0597">Phosphoprotein</keyword>
<dbReference type="InterPro" id="IPR045851">
    <property type="entry name" value="AMP-bd_C_sf"/>
</dbReference>
<dbReference type="CDD" id="cd05930">
    <property type="entry name" value="A_NRPS"/>
    <property type="match status" value="1"/>
</dbReference>
<evidence type="ECO:0000256" key="1">
    <source>
        <dbReference type="ARBA" id="ARBA00022450"/>
    </source>
</evidence>
<dbReference type="InterPro" id="IPR036736">
    <property type="entry name" value="ACP-like_sf"/>
</dbReference>
<keyword evidence="7" id="KW-1133">Transmembrane helix</keyword>